<dbReference type="PROSITE" id="PS50943">
    <property type="entry name" value="HTH_CROC1"/>
    <property type="match status" value="1"/>
</dbReference>
<dbReference type="CDD" id="cd00093">
    <property type="entry name" value="HTH_XRE"/>
    <property type="match status" value="1"/>
</dbReference>
<dbReference type="EMBL" id="LJGV01000022">
    <property type="protein sequence ID" value="OEU97174.1"/>
    <property type="molecule type" value="Genomic_DNA"/>
</dbReference>
<dbReference type="Gene3D" id="1.10.260.40">
    <property type="entry name" value="lambda repressor-like DNA-binding domains"/>
    <property type="match status" value="1"/>
</dbReference>
<dbReference type="Proteomes" id="UP000175829">
    <property type="component" value="Unassembled WGS sequence"/>
</dbReference>
<dbReference type="PATRIC" id="fig|943816.4.peg.110"/>
<gene>
    <name evidence="3" type="ORF">AN217_03955</name>
</gene>
<dbReference type="SUPFAM" id="SSF47413">
    <property type="entry name" value="lambda repressor-like DNA-binding domains"/>
    <property type="match status" value="1"/>
</dbReference>
<dbReference type="GO" id="GO:0003677">
    <property type="term" value="F:DNA binding"/>
    <property type="evidence" value="ECO:0007669"/>
    <property type="project" value="UniProtKB-KW"/>
</dbReference>
<comment type="caution">
    <text evidence="3">The sequence shown here is derived from an EMBL/GenBank/DDBJ whole genome shotgun (WGS) entry which is preliminary data.</text>
</comment>
<evidence type="ECO:0000313" key="4">
    <source>
        <dbReference type="Proteomes" id="UP000175829"/>
    </source>
</evidence>
<dbReference type="Pfam" id="PF01381">
    <property type="entry name" value="HTH_3"/>
    <property type="match status" value="1"/>
</dbReference>
<dbReference type="RefSeq" id="WP_069990860.1">
    <property type="nucleotide sequence ID" value="NZ_LJGV01000022.1"/>
</dbReference>
<protein>
    <submittedName>
        <fullName evidence="3">DNA-binding protein</fullName>
    </submittedName>
</protein>
<dbReference type="SUPFAM" id="SSF48452">
    <property type="entry name" value="TPR-like"/>
    <property type="match status" value="1"/>
</dbReference>
<accession>A0A1E7JZS9</accession>
<reference evidence="3 4" key="1">
    <citation type="journal article" date="2016" name="Front. Microbiol.">
        <title>Comparative Genomics Analysis of Streptomyces Species Reveals Their Adaptation to the Marine Environment and Their Diversity at the Genomic Level.</title>
        <authorList>
            <person name="Tian X."/>
            <person name="Zhang Z."/>
            <person name="Yang T."/>
            <person name="Chen M."/>
            <person name="Li J."/>
            <person name="Chen F."/>
            <person name="Yang J."/>
            <person name="Li W."/>
            <person name="Zhang B."/>
            <person name="Zhang Z."/>
            <person name="Wu J."/>
            <person name="Zhang C."/>
            <person name="Long L."/>
            <person name="Xiao J."/>
        </authorList>
    </citation>
    <scope>NUCLEOTIDE SEQUENCE [LARGE SCALE GENOMIC DNA]</scope>
    <source>
        <strain evidence="3 4">SCSIO M10379</strain>
    </source>
</reference>
<feature type="compositionally biased region" description="Basic and acidic residues" evidence="1">
    <location>
        <begin position="1"/>
        <end position="14"/>
    </location>
</feature>
<dbReference type="SMART" id="SM00530">
    <property type="entry name" value="HTH_XRE"/>
    <property type="match status" value="1"/>
</dbReference>
<evidence type="ECO:0000256" key="1">
    <source>
        <dbReference type="SAM" id="MobiDB-lite"/>
    </source>
</evidence>
<feature type="domain" description="HTH cro/C1-type" evidence="2">
    <location>
        <begin position="13"/>
        <end position="68"/>
    </location>
</feature>
<name>A0A1E7JZS9_9ACTN</name>
<dbReference type="Gene3D" id="1.25.40.10">
    <property type="entry name" value="Tetratricopeptide repeat domain"/>
    <property type="match status" value="1"/>
</dbReference>
<dbReference type="AlphaFoldDB" id="A0A1E7JZS9"/>
<organism evidence="3 4">
    <name type="scientific">Streptomyces qinglanensis</name>
    <dbReference type="NCBI Taxonomy" id="943816"/>
    <lineage>
        <taxon>Bacteria</taxon>
        <taxon>Bacillati</taxon>
        <taxon>Actinomycetota</taxon>
        <taxon>Actinomycetes</taxon>
        <taxon>Kitasatosporales</taxon>
        <taxon>Streptomycetaceae</taxon>
        <taxon>Streptomyces</taxon>
    </lineage>
</organism>
<dbReference type="InterPro" id="IPR010982">
    <property type="entry name" value="Lambda_DNA-bd_dom_sf"/>
</dbReference>
<dbReference type="InterPro" id="IPR001387">
    <property type="entry name" value="Cro/C1-type_HTH"/>
</dbReference>
<proteinExistence type="predicted"/>
<dbReference type="InterPro" id="IPR011990">
    <property type="entry name" value="TPR-like_helical_dom_sf"/>
</dbReference>
<sequence length="393" mass="43036">MPEHTDTHIGERLRDIRKRRGMTQRDLSSAADVSLSLVRKLEQGEYGDTRMETARRLAYALRVPTGRLLRRDADDPGPVTVDRWAPVRAALLAPPTDRLDDEPTAAGVAAALDAAEPLVVAADLAGLAAVLPALLRDADALADDSPRTRAVRVRVLQLAGWLLTQTRQYDAATAALERALDTASDRLDGAATVNTRCWLLLRMGRLAEARELAARWADDTEPRMSRATSDELAGWGWLLLRTAGAAVRDNRPGEAADALRLARSAAVAVGREDVAGVDNLRTFGPVTVAQHCVEHASVTDHPDRVLKLAAHMPQGRTTSSNRARHLLDVANAHATMLQYGDAVDVLQRVRGEHPEWLPQQRYARDIMRRIIGRRRTLTPEMRDLADAIGVPAQ</sequence>
<feature type="region of interest" description="Disordered" evidence="1">
    <location>
        <begin position="1"/>
        <end position="27"/>
    </location>
</feature>
<keyword evidence="3" id="KW-0238">DNA-binding</keyword>
<evidence type="ECO:0000313" key="3">
    <source>
        <dbReference type="EMBL" id="OEU97174.1"/>
    </source>
</evidence>
<evidence type="ECO:0000259" key="2">
    <source>
        <dbReference type="PROSITE" id="PS50943"/>
    </source>
</evidence>